<proteinExistence type="predicted"/>
<keyword evidence="3" id="KW-1185">Reference proteome</keyword>
<comment type="caution">
    <text evidence="2">The sequence shown here is derived from an EMBL/GenBank/DDBJ whole genome shotgun (WGS) entry which is preliminary data.</text>
</comment>
<feature type="compositionally biased region" description="Basic and acidic residues" evidence="1">
    <location>
        <begin position="1"/>
        <end position="18"/>
    </location>
</feature>
<dbReference type="EMBL" id="LIAE01007944">
    <property type="protein sequence ID" value="PAV76154.1"/>
    <property type="molecule type" value="Genomic_DNA"/>
</dbReference>
<gene>
    <name evidence="2" type="ORF">WR25_25063</name>
</gene>
<dbReference type="AlphaFoldDB" id="A0A2A2KQD1"/>
<dbReference type="Proteomes" id="UP000218231">
    <property type="component" value="Unassembled WGS sequence"/>
</dbReference>
<protein>
    <submittedName>
        <fullName evidence="2">Uncharacterized protein</fullName>
    </submittedName>
</protein>
<name>A0A2A2KQD1_9BILA</name>
<sequence>MKRGEMRDLAERNGKRGSLDQPISAADDVSSQPVRANEQVHFALIVRFSRVSERLDKRKLIFASKSSQQMKSSNPFTHDGDRSFTGVVSGRLTPDTTYSGTEMRRYLMTGLGADRFVLTVWPSGFDTCRKLRLDSEPRGWLSLHGEIVDQNSQGGNWTR</sequence>
<evidence type="ECO:0000256" key="1">
    <source>
        <dbReference type="SAM" id="MobiDB-lite"/>
    </source>
</evidence>
<reference evidence="2 3" key="1">
    <citation type="journal article" date="2017" name="Curr. Biol.">
        <title>Genome architecture and evolution of a unichromosomal asexual nematode.</title>
        <authorList>
            <person name="Fradin H."/>
            <person name="Zegar C."/>
            <person name="Gutwein M."/>
            <person name="Lucas J."/>
            <person name="Kovtun M."/>
            <person name="Corcoran D."/>
            <person name="Baugh L.R."/>
            <person name="Kiontke K."/>
            <person name="Gunsalus K."/>
            <person name="Fitch D.H."/>
            <person name="Piano F."/>
        </authorList>
    </citation>
    <scope>NUCLEOTIDE SEQUENCE [LARGE SCALE GENOMIC DNA]</scope>
    <source>
        <strain evidence="2">PF1309</strain>
    </source>
</reference>
<evidence type="ECO:0000313" key="3">
    <source>
        <dbReference type="Proteomes" id="UP000218231"/>
    </source>
</evidence>
<accession>A0A2A2KQD1</accession>
<evidence type="ECO:0000313" key="2">
    <source>
        <dbReference type="EMBL" id="PAV76154.1"/>
    </source>
</evidence>
<organism evidence="2 3">
    <name type="scientific">Diploscapter pachys</name>
    <dbReference type="NCBI Taxonomy" id="2018661"/>
    <lineage>
        <taxon>Eukaryota</taxon>
        <taxon>Metazoa</taxon>
        <taxon>Ecdysozoa</taxon>
        <taxon>Nematoda</taxon>
        <taxon>Chromadorea</taxon>
        <taxon>Rhabditida</taxon>
        <taxon>Rhabditina</taxon>
        <taxon>Rhabditomorpha</taxon>
        <taxon>Rhabditoidea</taxon>
        <taxon>Rhabditidae</taxon>
        <taxon>Diploscapter</taxon>
    </lineage>
</organism>
<feature type="region of interest" description="Disordered" evidence="1">
    <location>
        <begin position="1"/>
        <end position="32"/>
    </location>
</feature>